<dbReference type="AlphaFoldDB" id="A0A848D2M3"/>
<evidence type="ECO:0000313" key="3">
    <source>
        <dbReference type="Proteomes" id="UP000561326"/>
    </source>
</evidence>
<dbReference type="OrthoDB" id="9892410at2"/>
<evidence type="ECO:0000256" key="1">
    <source>
        <dbReference type="SAM" id="SignalP"/>
    </source>
</evidence>
<dbReference type="Proteomes" id="UP000561326">
    <property type="component" value="Unassembled WGS sequence"/>
</dbReference>
<dbReference type="EMBL" id="JABAGO010000062">
    <property type="protein sequence ID" value="NMF01020.1"/>
    <property type="molecule type" value="Genomic_DNA"/>
</dbReference>
<name>A0A848D2M3_ANEAE</name>
<reference evidence="2 3" key="1">
    <citation type="submission" date="2020-04" db="EMBL/GenBank/DDBJ databases">
        <authorList>
            <person name="Hitch T.C.A."/>
            <person name="Wylensek D."/>
            <person name="Clavel T."/>
        </authorList>
    </citation>
    <scope>NUCLEOTIDE SEQUENCE [LARGE SCALE GENOMIC DNA]</scope>
    <source>
        <strain evidence="2 3">WB01_D5_05</strain>
    </source>
</reference>
<sequence length="131" mass="14500">MKKLIATTALLGATILGAPLASAASYSFTKIYNSTGPVTSDQGITVTNEKVNLKYWQESLDAGRPNMTYRVVRDKWWGWEDWSTPYTDTGEVSRNFPRSHTFQGVPNNDGYHIQFQSNTSSGTQVGGTFNP</sequence>
<dbReference type="GeneID" id="92840140"/>
<keyword evidence="1" id="KW-0732">Signal</keyword>
<gene>
    <name evidence="2" type="ORF">HF838_22670</name>
</gene>
<organism evidence="2 3">
    <name type="scientific">Aneurinibacillus aneurinilyticus</name>
    <name type="common">Bacillus aneurinolyticus</name>
    <dbReference type="NCBI Taxonomy" id="1391"/>
    <lineage>
        <taxon>Bacteria</taxon>
        <taxon>Bacillati</taxon>
        <taxon>Bacillota</taxon>
        <taxon>Bacilli</taxon>
        <taxon>Bacillales</taxon>
        <taxon>Paenibacillaceae</taxon>
        <taxon>Aneurinibacillus group</taxon>
        <taxon>Aneurinibacillus</taxon>
    </lineage>
</organism>
<dbReference type="RefSeq" id="WP_021622747.1">
    <property type="nucleotide sequence ID" value="NZ_CABKST010000187.1"/>
</dbReference>
<proteinExistence type="predicted"/>
<feature type="chain" id="PRO_5032703706" evidence="1">
    <location>
        <begin position="24"/>
        <end position="131"/>
    </location>
</feature>
<feature type="signal peptide" evidence="1">
    <location>
        <begin position="1"/>
        <end position="23"/>
    </location>
</feature>
<evidence type="ECO:0000313" key="2">
    <source>
        <dbReference type="EMBL" id="NMF01020.1"/>
    </source>
</evidence>
<accession>A0A848D2M3</accession>
<comment type="caution">
    <text evidence="2">The sequence shown here is derived from an EMBL/GenBank/DDBJ whole genome shotgun (WGS) entry which is preliminary data.</text>
</comment>
<protein>
    <submittedName>
        <fullName evidence="2">Uncharacterized protein</fullName>
    </submittedName>
</protein>